<evidence type="ECO:0000313" key="2">
    <source>
        <dbReference type="Proteomes" id="UP001497700"/>
    </source>
</evidence>
<dbReference type="EMBL" id="MU393491">
    <property type="protein sequence ID" value="KAI4864142.1"/>
    <property type="molecule type" value="Genomic_DNA"/>
</dbReference>
<protein>
    <submittedName>
        <fullName evidence="1">NADH:ubiquinone oxidoreductase complex I intermediate-associated protein 30</fullName>
    </submittedName>
</protein>
<proteinExistence type="predicted"/>
<name>A0ACB9YXK7_9PEZI</name>
<dbReference type="Proteomes" id="UP001497700">
    <property type="component" value="Unassembled WGS sequence"/>
</dbReference>
<organism evidence="1 2">
    <name type="scientific">Hypoxylon rubiginosum</name>
    <dbReference type="NCBI Taxonomy" id="110542"/>
    <lineage>
        <taxon>Eukaryota</taxon>
        <taxon>Fungi</taxon>
        <taxon>Dikarya</taxon>
        <taxon>Ascomycota</taxon>
        <taxon>Pezizomycotina</taxon>
        <taxon>Sordariomycetes</taxon>
        <taxon>Xylariomycetidae</taxon>
        <taxon>Xylariales</taxon>
        <taxon>Hypoxylaceae</taxon>
        <taxon>Hypoxylon</taxon>
    </lineage>
</organism>
<comment type="caution">
    <text evidence="1">The sequence shown here is derived from an EMBL/GenBank/DDBJ whole genome shotgun (WGS) entry which is preliminary data.</text>
</comment>
<reference evidence="1 2" key="1">
    <citation type="journal article" date="2022" name="New Phytol.">
        <title>Ecological generalism drives hyperdiversity of secondary metabolite gene clusters in xylarialean endophytes.</title>
        <authorList>
            <person name="Franco M.E.E."/>
            <person name="Wisecaver J.H."/>
            <person name="Arnold A.E."/>
            <person name="Ju Y.M."/>
            <person name="Slot J.C."/>
            <person name="Ahrendt S."/>
            <person name="Moore L.P."/>
            <person name="Eastman K.E."/>
            <person name="Scott K."/>
            <person name="Konkel Z."/>
            <person name="Mondo S.J."/>
            <person name="Kuo A."/>
            <person name="Hayes R.D."/>
            <person name="Haridas S."/>
            <person name="Andreopoulos B."/>
            <person name="Riley R."/>
            <person name="LaButti K."/>
            <person name="Pangilinan J."/>
            <person name="Lipzen A."/>
            <person name="Amirebrahimi M."/>
            <person name="Yan J."/>
            <person name="Adam C."/>
            <person name="Keymanesh K."/>
            <person name="Ng V."/>
            <person name="Louie K."/>
            <person name="Northen T."/>
            <person name="Drula E."/>
            <person name="Henrissat B."/>
            <person name="Hsieh H.M."/>
            <person name="Youens-Clark K."/>
            <person name="Lutzoni F."/>
            <person name="Miadlikowska J."/>
            <person name="Eastwood D.C."/>
            <person name="Hamelin R.C."/>
            <person name="Grigoriev I.V."/>
            <person name="U'Ren J.M."/>
        </authorList>
    </citation>
    <scope>NUCLEOTIDE SEQUENCE [LARGE SCALE GENOMIC DNA]</scope>
    <source>
        <strain evidence="1 2">CBS 119005</strain>
    </source>
</reference>
<keyword evidence="2" id="KW-1185">Reference proteome</keyword>
<sequence>MPEPKFCLFGGIKPWNEHAWVSSDDRVRGGKSQSYLVHSADSSIASFRGDLDITALGGAGFASHRTVDPQSWDLFDYHGLRIGIAEGDGKKYTLVLKDEIPPKRPDGRDESAVSWEYDFVPDHGETVVTAFWSDLKPTYRGKPKPDAKPLHLENIKRIGIMMRSHFGEQQGPFRLDMRYIAAIEFDQKTEES</sequence>
<evidence type="ECO:0000313" key="1">
    <source>
        <dbReference type="EMBL" id="KAI4864142.1"/>
    </source>
</evidence>
<accession>A0ACB9YXK7</accession>
<gene>
    <name evidence="1" type="ORF">F4820DRAFT_424716</name>
</gene>